<protein>
    <submittedName>
        <fullName evidence="1">Uncharacterized protein</fullName>
    </submittedName>
</protein>
<sequence length="51" mass="5568">MSPFYFKDSLYKKIFSRSGLGVGDFSYQLSASEGKGQQALVQKTESGNSPT</sequence>
<dbReference type="Proteomes" id="UP000030321">
    <property type="component" value="Unassembled WGS sequence"/>
</dbReference>
<accession>A0A0A1W188</accession>
<dbReference type="AlphaFoldDB" id="A0A0A1W188"/>
<organism evidence="1 2">
    <name type="scientific">Microcystis aeruginosa NIES-44</name>
    <dbReference type="NCBI Taxonomy" id="449439"/>
    <lineage>
        <taxon>Bacteria</taxon>
        <taxon>Bacillati</taxon>
        <taxon>Cyanobacteriota</taxon>
        <taxon>Cyanophyceae</taxon>
        <taxon>Oscillatoriophycideae</taxon>
        <taxon>Chroococcales</taxon>
        <taxon>Microcystaceae</taxon>
        <taxon>Microcystis</taxon>
    </lineage>
</organism>
<name>A0A0A1W188_MICAE</name>
<comment type="caution">
    <text evidence="1">The sequence shown here is derived from an EMBL/GenBank/DDBJ whole genome shotgun (WGS) entry which is preliminary data.</text>
</comment>
<evidence type="ECO:0000313" key="1">
    <source>
        <dbReference type="EMBL" id="GAL95498.1"/>
    </source>
</evidence>
<proteinExistence type="predicted"/>
<evidence type="ECO:0000313" key="2">
    <source>
        <dbReference type="Proteomes" id="UP000030321"/>
    </source>
</evidence>
<reference evidence="2" key="1">
    <citation type="journal article" date="2015" name="Genome">
        <title>Whole Genome Sequence of the Non-Microcystin-Producing Microcystis aeruginosa Strain NIES-44.</title>
        <authorList>
            <person name="Okano K."/>
            <person name="Miyata N."/>
            <person name="Ozaki Y."/>
        </authorList>
    </citation>
    <scope>NUCLEOTIDE SEQUENCE [LARGE SCALE GENOMIC DNA]</scope>
    <source>
        <strain evidence="2">NIES-44</strain>
    </source>
</reference>
<dbReference type="EMBL" id="BBPA01000072">
    <property type="protein sequence ID" value="GAL95498.1"/>
    <property type="molecule type" value="Genomic_DNA"/>
</dbReference>
<gene>
    <name evidence="1" type="ORF">N44_04353</name>
</gene>